<dbReference type="InterPro" id="IPR020053">
    <property type="entry name" value="Ribosome-bd_factorA_CS"/>
</dbReference>
<sequence>MAKAFSRNDRVSEQMRRELADLLMFEVKDPRVQMVTLTGVEVAGDMAHAKVFYTAQKNSKGLQAGLEKAAGFLRSQLGKRMMIRTVPQLHFVYDESIDRGMQMDKLINEAMSEQTPPDTPSQE</sequence>
<comment type="subunit">
    <text evidence="2">Monomer. Binds 30S ribosomal subunits, but not 50S ribosomal subunits or 70S ribosomes.</text>
</comment>
<dbReference type="Pfam" id="PF02033">
    <property type="entry name" value="RBFA"/>
    <property type="match status" value="1"/>
</dbReference>
<dbReference type="PANTHER" id="PTHR33515:SF1">
    <property type="entry name" value="RIBOSOME-BINDING FACTOR A, CHLOROPLASTIC-RELATED"/>
    <property type="match status" value="1"/>
</dbReference>
<dbReference type="STRING" id="492660.SAMN05192566_1369"/>
<dbReference type="GO" id="GO:0005829">
    <property type="term" value="C:cytosol"/>
    <property type="evidence" value="ECO:0007669"/>
    <property type="project" value="TreeGrafter"/>
</dbReference>
<dbReference type="InterPro" id="IPR015946">
    <property type="entry name" value="KH_dom-like_a/b"/>
</dbReference>
<dbReference type="OrthoDB" id="307788at2"/>
<dbReference type="PANTHER" id="PTHR33515">
    <property type="entry name" value="RIBOSOME-BINDING FACTOR A, CHLOROPLASTIC-RELATED"/>
    <property type="match status" value="1"/>
</dbReference>
<evidence type="ECO:0000256" key="1">
    <source>
        <dbReference type="ARBA" id="ARBA00022517"/>
    </source>
</evidence>
<dbReference type="SUPFAM" id="SSF89919">
    <property type="entry name" value="Ribosome-binding factor A, RbfA"/>
    <property type="match status" value="1"/>
</dbReference>
<gene>
    <name evidence="2" type="primary">rbfA</name>
    <name evidence="3" type="ORF">SAMN05192566_1369</name>
</gene>
<keyword evidence="2" id="KW-0963">Cytoplasm</keyword>
<dbReference type="RefSeq" id="WP_091471426.1">
    <property type="nucleotide sequence ID" value="NZ_FNFX01000003.1"/>
</dbReference>
<keyword evidence="4" id="KW-1185">Reference proteome</keyword>
<dbReference type="AlphaFoldDB" id="A0A1G9CBU2"/>
<dbReference type="InterPro" id="IPR000238">
    <property type="entry name" value="RbfA"/>
</dbReference>
<reference evidence="4" key="1">
    <citation type="submission" date="2016-10" db="EMBL/GenBank/DDBJ databases">
        <authorList>
            <person name="Varghese N."/>
            <person name="Submissions S."/>
        </authorList>
    </citation>
    <scope>NUCLEOTIDE SEQUENCE [LARGE SCALE GENOMIC DNA]</scope>
    <source>
        <strain evidence="4">CBMB127</strain>
    </source>
</reference>
<dbReference type="Proteomes" id="UP000198629">
    <property type="component" value="Unassembled WGS sequence"/>
</dbReference>
<protein>
    <recommendedName>
        <fullName evidence="2">Ribosome-binding factor A</fullName>
    </recommendedName>
</protein>
<accession>A0A1G9CBU2</accession>
<organism evidence="3 4">
    <name type="scientific">Methylophilus rhizosphaerae</name>
    <dbReference type="NCBI Taxonomy" id="492660"/>
    <lineage>
        <taxon>Bacteria</taxon>
        <taxon>Pseudomonadati</taxon>
        <taxon>Pseudomonadota</taxon>
        <taxon>Betaproteobacteria</taxon>
        <taxon>Nitrosomonadales</taxon>
        <taxon>Methylophilaceae</taxon>
        <taxon>Methylophilus</taxon>
    </lineage>
</organism>
<keyword evidence="1 2" id="KW-0690">Ribosome biogenesis</keyword>
<evidence type="ECO:0000313" key="3">
    <source>
        <dbReference type="EMBL" id="SDK48914.1"/>
    </source>
</evidence>
<comment type="similarity">
    <text evidence="2">Belongs to the RbfA family.</text>
</comment>
<evidence type="ECO:0000313" key="4">
    <source>
        <dbReference type="Proteomes" id="UP000198629"/>
    </source>
</evidence>
<dbReference type="Gene3D" id="3.30.300.20">
    <property type="match status" value="1"/>
</dbReference>
<comment type="function">
    <text evidence="2">One of several proteins that assist in the late maturation steps of the functional core of the 30S ribosomal subunit. Associates with free 30S ribosomal subunits (but not with 30S subunits that are part of 70S ribosomes or polysomes). Required for efficient processing of 16S rRNA. May interact with the 5'-terminal helix region of 16S rRNA.</text>
</comment>
<dbReference type="PROSITE" id="PS01319">
    <property type="entry name" value="RBFA"/>
    <property type="match status" value="1"/>
</dbReference>
<dbReference type="GO" id="GO:0043024">
    <property type="term" value="F:ribosomal small subunit binding"/>
    <property type="evidence" value="ECO:0007669"/>
    <property type="project" value="TreeGrafter"/>
</dbReference>
<dbReference type="GO" id="GO:0030490">
    <property type="term" value="P:maturation of SSU-rRNA"/>
    <property type="evidence" value="ECO:0007669"/>
    <property type="project" value="UniProtKB-UniRule"/>
</dbReference>
<dbReference type="InterPro" id="IPR023799">
    <property type="entry name" value="RbfA_dom_sf"/>
</dbReference>
<dbReference type="NCBIfam" id="TIGR00082">
    <property type="entry name" value="rbfA"/>
    <property type="match status" value="1"/>
</dbReference>
<proteinExistence type="inferred from homology"/>
<dbReference type="EMBL" id="FNFX01000003">
    <property type="protein sequence ID" value="SDK48914.1"/>
    <property type="molecule type" value="Genomic_DNA"/>
</dbReference>
<evidence type="ECO:0000256" key="2">
    <source>
        <dbReference type="HAMAP-Rule" id="MF_00003"/>
    </source>
</evidence>
<dbReference type="HAMAP" id="MF_00003">
    <property type="entry name" value="RbfA"/>
    <property type="match status" value="1"/>
</dbReference>
<name>A0A1G9CBU2_9PROT</name>
<comment type="subcellular location">
    <subcellularLocation>
        <location evidence="2">Cytoplasm</location>
    </subcellularLocation>
</comment>